<dbReference type="RefSeq" id="WP_012239323.1">
    <property type="nucleotide sequence ID" value="NC_010162.1"/>
</dbReference>
<dbReference type="HOGENOM" id="CLU_000604_8_8_7"/>
<dbReference type="eggNOG" id="COG0577">
    <property type="taxonomic scope" value="Bacteria"/>
</dbReference>
<accession>A9GT11</accession>
<dbReference type="GO" id="GO:0005886">
    <property type="term" value="C:plasma membrane"/>
    <property type="evidence" value="ECO:0007669"/>
    <property type="project" value="UniProtKB-SubCell"/>
</dbReference>
<dbReference type="InterPro" id="IPR050250">
    <property type="entry name" value="Macrolide_Exporter_MacB"/>
</dbReference>
<dbReference type="GO" id="GO:0022857">
    <property type="term" value="F:transmembrane transporter activity"/>
    <property type="evidence" value="ECO:0007669"/>
    <property type="project" value="TreeGrafter"/>
</dbReference>
<evidence type="ECO:0000259" key="7">
    <source>
        <dbReference type="Pfam" id="PF02687"/>
    </source>
</evidence>
<dbReference type="STRING" id="448385.sce6715"/>
<evidence type="ECO:0000256" key="4">
    <source>
        <dbReference type="ARBA" id="ARBA00022989"/>
    </source>
</evidence>
<feature type="transmembrane region" description="Helical" evidence="6">
    <location>
        <begin position="20"/>
        <end position="39"/>
    </location>
</feature>
<dbReference type="EMBL" id="AM746676">
    <property type="protein sequence ID" value="CAN96884.1"/>
    <property type="molecule type" value="Genomic_DNA"/>
</dbReference>
<feature type="transmembrane region" description="Helical" evidence="6">
    <location>
        <begin position="254"/>
        <end position="280"/>
    </location>
</feature>
<dbReference type="KEGG" id="scl:sce6715"/>
<dbReference type="InterPro" id="IPR003838">
    <property type="entry name" value="ABC3_permease_C"/>
</dbReference>
<dbReference type="BioCyc" id="SCEL448385:SCE_RS34460-MONOMER"/>
<sequence length="388" mass="41405">MIPVAYNVRNLVVRKTTTLATASGLGLVVFVFASVLMLANSVERTLGRTARDDVAIVMRKGSDAEMVSSIEEQQIGVILASAEVAKRQDGKPDGVGEVIAVILLEKLGTDGISNVQVRGVPEDVLAFRSHVKIIEGRPAQPGTDEVIVGKAISGRFKGLSIGESFELRKNRPVKVVGVFEDGGSSSESEVWADLHTTRSAFGREGGVSAVRARLASASKFDAFEASIEQNRNLGLEVMRESVYYEKQSEGTSMFIKVMGVLIAVFFSIGAMIGAMITMHSSIANRQREIGTLRALGFSRFSILVSFLIESVLLALAGGALGVLAALGMRFVRFSTVNFASWSEVVFTFEPTPGILLTSVAIAAVMGLLGGFFPALRAARISPIQAMRG</sequence>
<proteinExistence type="predicted"/>
<feature type="transmembrane region" description="Helical" evidence="6">
    <location>
        <begin position="354"/>
        <end position="378"/>
    </location>
</feature>
<evidence type="ECO:0000256" key="1">
    <source>
        <dbReference type="ARBA" id="ARBA00004651"/>
    </source>
</evidence>
<dbReference type="OrthoDB" id="241967at2"/>
<dbReference type="Pfam" id="PF02687">
    <property type="entry name" value="FtsX"/>
    <property type="match status" value="1"/>
</dbReference>
<keyword evidence="5 6" id="KW-0472">Membrane</keyword>
<keyword evidence="4 6" id="KW-1133">Transmembrane helix</keyword>
<evidence type="ECO:0000256" key="5">
    <source>
        <dbReference type="ARBA" id="ARBA00023136"/>
    </source>
</evidence>
<gene>
    <name evidence="8" type="ordered locus">sce6715</name>
</gene>
<dbReference type="PANTHER" id="PTHR30572:SF15">
    <property type="entry name" value="ABC TRANSPORTER PERMEASE"/>
    <property type="match status" value="1"/>
</dbReference>
<evidence type="ECO:0000256" key="3">
    <source>
        <dbReference type="ARBA" id="ARBA00022692"/>
    </source>
</evidence>
<dbReference type="PANTHER" id="PTHR30572">
    <property type="entry name" value="MEMBRANE COMPONENT OF TRANSPORTER-RELATED"/>
    <property type="match status" value="1"/>
</dbReference>
<comment type="subcellular location">
    <subcellularLocation>
        <location evidence="1">Cell membrane</location>
        <topology evidence="1">Multi-pass membrane protein</topology>
    </subcellularLocation>
</comment>
<dbReference type="Proteomes" id="UP000002139">
    <property type="component" value="Chromosome"/>
</dbReference>
<evidence type="ECO:0000313" key="8">
    <source>
        <dbReference type="EMBL" id="CAN96884.1"/>
    </source>
</evidence>
<feature type="transmembrane region" description="Helical" evidence="6">
    <location>
        <begin position="300"/>
        <end position="323"/>
    </location>
</feature>
<evidence type="ECO:0000256" key="2">
    <source>
        <dbReference type="ARBA" id="ARBA00022475"/>
    </source>
</evidence>
<reference evidence="8 9" key="1">
    <citation type="journal article" date="2007" name="Nat. Biotechnol.">
        <title>Complete genome sequence of the myxobacterium Sorangium cellulosum.</title>
        <authorList>
            <person name="Schneiker S."/>
            <person name="Perlova O."/>
            <person name="Kaiser O."/>
            <person name="Gerth K."/>
            <person name="Alici A."/>
            <person name="Altmeyer M.O."/>
            <person name="Bartels D."/>
            <person name="Bekel T."/>
            <person name="Beyer S."/>
            <person name="Bode E."/>
            <person name="Bode H.B."/>
            <person name="Bolten C.J."/>
            <person name="Choudhuri J.V."/>
            <person name="Doss S."/>
            <person name="Elnakady Y.A."/>
            <person name="Frank B."/>
            <person name="Gaigalat L."/>
            <person name="Goesmann A."/>
            <person name="Groeger C."/>
            <person name="Gross F."/>
            <person name="Jelsbak L."/>
            <person name="Jelsbak L."/>
            <person name="Kalinowski J."/>
            <person name="Kegler C."/>
            <person name="Knauber T."/>
            <person name="Konietzny S."/>
            <person name="Kopp M."/>
            <person name="Krause L."/>
            <person name="Krug D."/>
            <person name="Linke B."/>
            <person name="Mahmud T."/>
            <person name="Martinez-Arias R."/>
            <person name="McHardy A.C."/>
            <person name="Merai M."/>
            <person name="Meyer F."/>
            <person name="Mormann S."/>
            <person name="Munoz-Dorado J."/>
            <person name="Perez J."/>
            <person name="Pradella S."/>
            <person name="Rachid S."/>
            <person name="Raddatz G."/>
            <person name="Rosenau F."/>
            <person name="Rueckert C."/>
            <person name="Sasse F."/>
            <person name="Scharfe M."/>
            <person name="Schuster S.C."/>
            <person name="Suen G."/>
            <person name="Treuner-Lange A."/>
            <person name="Velicer G.J."/>
            <person name="Vorholter F.-J."/>
            <person name="Weissman K.J."/>
            <person name="Welch R.D."/>
            <person name="Wenzel S.C."/>
            <person name="Whitworth D.E."/>
            <person name="Wilhelm S."/>
            <person name="Wittmann C."/>
            <person name="Bloecker H."/>
            <person name="Puehler A."/>
            <person name="Mueller R."/>
        </authorList>
    </citation>
    <scope>NUCLEOTIDE SEQUENCE [LARGE SCALE GENOMIC DNA]</scope>
    <source>
        <strain evidence="9">So ce56</strain>
    </source>
</reference>
<evidence type="ECO:0000256" key="6">
    <source>
        <dbReference type="SAM" id="Phobius"/>
    </source>
</evidence>
<name>A9GT11_SORC5</name>
<feature type="domain" description="ABC3 transporter permease C-terminal" evidence="7">
    <location>
        <begin position="261"/>
        <end position="382"/>
    </location>
</feature>
<protein>
    <submittedName>
        <fullName evidence="8">Secreted protein</fullName>
    </submittedName>
</protein>
<keyword evidence="2" id="KW-1003">Cell membrane</keyword>
<dbReference type="AlphaFoldDB" id="A9GT11"/>
<keyword evidence="9" id="KW-1185">Reference proteome</keyword>
<evidence type="ECO:0000313" key="9">
    <source>
        <dbReference type="Proteomes" id="UP000002139"/>
    </source>
</evidence>
<organism evidence="8 9">
    <name type="scientific">Sorangium cellulosum (strain So ce56)</name>
    <name type="common">Polyangium cellulosum (strain So ce56)</name>
    <dbReference type="NCBI Taxonomy" id="448385"/>
    <lineage>
        <taxon>Bacteria</taxon>
        <taxon>Pseudomonadati</taxon>
        <taxon>Myxococcota</taxon>
        <taxon>Polyangia</taxon>
        <taxon>Polyangiales</taxon>
        <taxon>Polyangiaceae</taxon>
        <taxon>Sorangium</taxon>
    </lineage>
</organism>
<keyword evidence="3 6" id="KW-0812">Transmembrane</keyword>